<evidence type="ECO:0000313" key="3">
    <source>
        <dbReference type="EMBL" id="KAG0446457.1"/>
    </source>
</evidence>
<evidence type="ECO:0000313" key="4">
    <source>
        <dbReference type="Proteomes" id="UP000636800"/>
    </source>
</evidence>
<feature type="region of interest" description="Disordered" evidence="1">
    <location>
        <begin position="18"/>
        <end position="95"/>
    </location>
</feature>
<name>A0A835P5V9_VANPL</name>
<keyword evidence="4" id="KW-1185">Reference proteome</keyword>
<organism evidence="2 5">
    <name type="scientific">Vanilla planifolia</name>
    <name type="common">Vanilla</name>
    <dbReference type="NCBI Taxonomy" id="51239"/>
    <lineage>
        <taxon>Eukaryota</taxon>
        <taxon>Viridiplantae</taxon>
        <taxon>Streptophyta</taxon>
        <taxon>Embryophyta</taxon>
        <taxon>Tracheophyta</taxon>
        <taxon>Spermatophyta</taxon>
        <taxon>Magnoliopsida</taxon>
        <taxon>Liliopsida</taxon>
        <taxon>Asparagales</taxon>
        <taxon>Orchidaceae</taxon>
        <taxon>Vanilloideae</taxon>
        <taxon>Vanilleae</taxon>
        <taxon>Vanilla</taxon>
    </lineage>
</organism>
<comment type="caution">
    <text evidence="2">The sequence shown here is derived from an EMBL/GenBank/DDBJ whole genome shotgun (WGS) entry which is preliminary data.</text>
</comment>
<feature type="compositionally biased region" description="Basic and acidic residues" evidence="1">
    <location>
        <begin position="72"/>
        <end position="82"/>
    </location>
</feature>
<sequence>MAVKLTSKSTISNIIRTEQVHNQDKLPAAADSLSARETSVVRGSLLSGHAEKKSRPTHLMRNSRSSPVTEMDGSRLVRRSESGNHVVRQSRRQLQ</sequence>
<proteinExistence type="predicted"/>
<dbReference type="Proteomes" id="UP000636800">
    <property type="component" value="Unassembled WGS sequence"/>
</dbReference>
<evidence type="ECO:0000313" key="2">
    <source>
        <dbReference type="EMBL" id="KAG0446443.1"/>
    </source>
</evidence>
<dbReference type="Proteomes" id="UP000639772">
    <property type="component" value="Unassembled WGS sequence"/>
</dbReference>
<gene>
    <name evidence="3" type="ORF">HPP92_028824</name>
    <name evidence="2" type="ORF">HPP92_028835</name>
</gene>
<protein>
    <submittedName>
        <fullName evidence="2">Uncharacterized protein</fullName>
    </submittedName>
</protein>
<evidence type="ECO:0000256" key="1">
    <source>
        <dbReference type="SAM" id="MobiDB-lite"/>
    </source>
</evidence>
<dbReference type="EMBL" id="JADCNL010000576">
    <property type="protein sequence ID" value="KAG0446457.1"/>
    <property type="molecule type" value="Genomic_DNA"/>
</dbReference>
<reference evidence="4 5" key="1">
    <citation type="journal article" date="2020" name="Nat. Food">
        <title>A phased Vanilla planifolia genome enables genetic improvement of flavour and production.</title>
        <authorList>
            <person name="Hasing T."/>
            <person name="Tang H."/>
            <person name="Brym M."/>
            <person name="Khazi F."/>
            <person name="Huang T."/>
            <person name="Chambers A.H."/>
        </authorList>
    </citation>
    <scope>NUCLEOTIDE SEQUENCE [LARGE SCALE GENOMIC DNA]</scope>
    <source>
        <tissue evidence="2">Leaf</tissue>
    </source>
</reference>
<evidence type="ECO:0000313" key="5">
    <source>
        <dbReference type="Proteomes" id="UP000639772"/>
    </source>
</evidence>
<accession>A0A835P5V9</accession>
<dbReference type="AlphaFoldDB" id="A0A835P5V9"/>
<dbReference type="EMBL" id="JADCNM010000577">
    <property type="protein sequence ID" value="KAG0446443.1"/>
    <property type="molecule type" value="Genomic_DNA"/>
</dbReference>